<keyword evidence="1" id="KW-0646">Protease inhibitor</keyword>
<name>A0A0K8R2S4_IXORI</name>
<feature type="domain" description="BPTI/Kunitz inhibitor" evidence="5">
    <location>
        <begin position="212"/>
        <end position="263"/>
    </location>
</feature>
<dbReference type="InterPro" id="IPR050098">
    <property type="entry name" value="TFPI/VKTCI-like"/>
</dbReference>
<accession>A0A0K8R2S4</accession>
<dbReference type="GO" id="GO:0004867">
    <property type="term" value="F:serine-type endopeptidase inhibitor activity"/>
    <property type="evidence" value="ECO:0007669"/>
    <property type="project" value="UniProtKB-KW"/>
</dbReference>
<feature type="chain" id="PRO_5005515890" evidence="4">
    <location>
        <begin position="18"/>
        <end position="274"/>
    </location>
</feature>
<keyword evidence="3" id="KW-1015">Disulfide bond</keyword>
<keyword evidence="2" id="KW-0722">Serine protease inhibitor</keyword>
<dbReference type="InterPro" id="IPR036880">
    <property type="entry name" value="Kunitz_BPTI_sf"/>
</dbReference>
<sequence>MLVQIVWIFTIARTCTCSNSCQSAVEVDVCSLDPDISHDSNSFEGFFYDRHTDKCLSTTLGDHKSDGSVENKFTYAEFCNSRCRKKVPEICFDDATTDYLIRVPKPTVEKWTYDSDSTKCVQFTWTGGDTKGKNIFDSLNECVNKCKVPDLGLCAYEFRTDCKHGDDLYIWYDYKDQACKILNPDHCPTRGNAFYTYRDCYRRCGRTSKHRCVQEPDYSFPGAFQKYYYDITRHKCEGKKLFRGHVSGNSNLFETWEDCKETCMAIYKYEPEWL</sequence>
<evidence type="ECO:0000256" key="3">
    <source>
        <dbReference type="ARBA" id="ARBA00023157"/>
    </source>
</evidence>
<dbReference type="PROSITE" id="PS50279">
    <property type="entry name" value="BPTI_KUNITZ_2"/>
    <property type="match status" value="2"/>
</dbReference>
<dbReference type="InterPro" id="IPR002223">
    <property type="entry name" value="Kunitz_BPTI"/>
</dbReference>
<dbReference type="Pfam" id="PF00014">
    <property type="entry name" value="Kunitz_BPTI"/>
    <property type="match status" value="2"/>
</dbReference>
<keyword evidence="4" id="KW-0732">Signal</keyword>
<dbReference type="PANTHER" id="PTHR10083">
    <property type="entry name" value="KUNITZ-TYPE PROTEASE INHIBITOR-RELATED"/>
    <property type="match status" value="1"/>
</dbReference>
<dbReference type="Gene3D" id="4.10.410.10">
    <property type="entry name" value="Pancreatic trypsin inhibitor Kunitz domain"/>
    <property type="match status" value="3"/>
</dbReference>
<dbReference type="AlphaFoldDB" id="A0A0K8R2S4"/>
<feature type="domain" description="BPTI/Kunitz inhibitor" evidence="5">
    <location>
        <begin position="91"/>
        <end position="146"/>
    </location>
</feature>
<evidence type="ECO:0000313" key="6">
    <source>
        <dbReference type="EMBL" id="JAA65355.1"/>
    </source>
</evidence>
<dbReference type="PANTHER" id="PTHR10083:SF374">
    <property type="entry name" value="BPTI_KUNITZ INHIBITOR DOMAIN-CONTAINING PROTEIN"/>
    <property type="match status" value="1"/>
</dbReference>
<evidence type="ECO:0000259" key="5">
    <source>
        <dbReference type="PROSITE" id="PS50279"/>
    </source>
</evidence>
<dbReference type="EMBL" id="GADI01008453">
    <property type="protein sequence ID" value="JAA65355.1"/>
    <property type="molecule type" value="mRNA"/>
</dbReference>
<evidence type="ECO:0000256" key="1">
    <source>
        <dbReference type="ARBA" id="ARBA00022690"/>
    </source>
</evidence>
<evidence type="ECO:0000256" key="2">
    <source>
        <dbReference type="ARBA" id="ARBA00022900"/>
    </source>
</evidence>
<protein>
    <submittedName>
        <fullName evidence="6">Putative salivary kunitz domain protein</fullName>
    </submittedName>
</protein>
<dbReference type="SMART" id="SM00131">
    <property type="entry name" value="KU"/>
    <property type="match status" value="2"/>
</dbReference>
<evidence type="ECO:0000256" key="4">
    <source>
        <dbReference type="SAM" id="SignalP"/>
    </source>
</evidence>
<proteinExistence type="evidence at transcript level"/>
<organism evidence="6">
    <name type="scientific">Ixodes ricinus</name>
    <name type="common">Common tick</name>
    <name type="synonym">Acarus ricinus</name>
    <dbReference type="NCBI Taxonomy" id="34613"/>
    <lineage>
        <taxon>Eukaryota</taxon>
        <taxon>Metazoa</taxon>
        <taxon>Ecdysozoa</taxon>
        <taxon>Arthropoda</taxon>
        <taxon>Chelicerata</taxon>
        <taxon>Arachnida</taxon>
        <taxon>Acari</taxon>
        <taxon>Parasitiformes</taxon>
        <taxon>Ixodida</taxon>
        <taxon>Ixodoidea</taxon>
        <taxon>Ixodidae</taxon>
        <taxon>Ixodinae</taxon>
        <taxon>Ixodes</taxon>
    </lineage>
</organism>
<dbReference type="SUPFAM" id="SSF57362">
    <property type="entry name" value="BPTI-like"/>
    <property type="match status" value="4"/>
</dbReference>
<dbReference type="GO" id="GO:0005615">
    <property type="term" value="C:extracellular space"/>
    <property type="evidence" value="ECO:0007669"/>
    <property type="project" value="TreeGrafter"/>
</dbReference>
<reference evidence="6" key="1">
    <citation type="submission" date="2012-12" db="EMBL/GenBank/DDBJ databases">
        <title>Identification and characterization of a phenylalanine ammonia-lyase gene family in Isatis indigotica Fort.</title>
        <authorList>
            <person name="Liu Q."/>
            <person name="Chen J."/>
            <person name="Zhou X."/>
            <person name="Di P."/>
            <person name="Xiao Y."/>
            <person name="Xuan H."/>
            <person name="Zhang L."/>
            <person name="Chen W."/>
        </authorList>
    </citation>
    <scope>NUCLEOTIDE SEQUENCE</scope>
    <source>
        <tissue evidence="6">Salivary gland</tissue>
    </source>
</reference>
<feature type="signal peptide" evidence="4">
    <location>
        <begin position="1"/>
        <end position="17"/>
    </location>
</feature>